<dbReference type="InterPro" id="IPR012001">
    <property type="entry name" value="Thiamin_PyroP_enz_TPP-bd_dom"/>
</dbReference>
<organism evidence="8 9">
    <name type="scientific">Brooklawnia cerclae</name>
    <dbReference type="NCBI Taxonomy" id="349934"/>
    <lineage>
        <taxon>Bacteria</taxon>
        <taxon>Bacillati</taxon>
        <taxon>Actinomycetota</taxon>
        <taxon>Actinomycetes</taxon>
        <taxon>Propionibacteriales</taxon>
        <taxon>Propionibacteriaceae</taxon>
        <taxon>Brooklawnia</taxon>
    </lineage>
</organism>
<evidence type="ECO:0000256" key="6">
    <source>
        <dbReference type="HAMAP-Rule" id="MF_01659"/>
    </source>
</evidence>
<dbReference type="Proteomes" id="UP000749311">
    <property type="component" value="Unassembled WGS sequence"/>
</dbReference>
<dbReference type="CDD" id="cd02009">
    <property type="entry name" value="TPP_SHCHC_synthase"/>
    <property type="match status" value="1"/>
</dbReference>
<dbReference type="HAMAP" id="MF_01659">
    <property type="entry name" value="MenD"/>
    <property type="match status" value="1"/>
</dbReference>
<dbReference type="Gene3D" id="3.40.50.970">
    <property type="match status" value="2"/>
</dbReference>
<comment type="subunit">
    <text evidence="6">Homodimer.</text>
</comment>
<dbReference type="Gene3D" id="3.40.50.1220">
    <property type="entry name" value="TPP-binding domain"/>
    <property type="match status" value="1"/>
</dbReference>
<comment type="cofactor">
    <cofactor evidence="6">
        <name>thiamine diphosphate</name>
        <dbReference type="ChEBI" id="CHEBI:58937"/>
    </cofactor>
    <text evidence="6">Binds 1 thiamine pyrophosphate per subunit.</text>
</comment>
<dbReference type="PIRSF" id="PIRSF004983">
    <property type="entry name" value="MenD"/>
    <property type="match status" value="1"/>
</dbReference>
<evidence type="ECO:0000259" key="7">
    <source>
        <dbReference type="Pfam" id="PF02776"/>
    </source>
</evidence>
<dbReference type="PANTHER" id="PTHR42916:SF1">
    <property type="entry name" value="PROTEIN PHYLLO, CHLOROPLASTIC"/>
    <property type="match status" value="1"/>
</dbReference>
<keyword evidence="1 6" id="KW-0808">Transferase</keyword>
<protein>
    <recommendedName>
        <fullName evidence="6">2-succinyl-5-enolpyruvyl-6-hydroxy-3-cyclohexene-1-carboxylate synthase</fullName>
        <shortName evidence="6">SEPHCHC synthase</shortName>
        <ecNumber evidence="6">2.2.1.9</ecNumber>
    </recommendedName>
    <alternativeName>
        <fullName evidence="6">Menaquinone biosynthesis protein MenD</fullName>
    </alternativeName>
</protein>
<dbReference type="Pfam" id="PF02776">
    <property type="entry name" value="TPP_enzyme_N"/>
    <property type="match status" value="1"/>
</dbReference>
<name>A0ABX0SGA4_9ACTN</name>
<keyword evidence="4 6" id="KW-0786">Thiamine pyrophosphate</keyword>
<dbReference type="CDD" id="cd07037">
    <property type="entry name" value="TPP_PYR_MenD"/>
    <property type="match status" value="1"/>
</dbReference>
<reference evidence="8 9" key="1">
    <citation type="submission" date="2020-02" db="EMBL/GenBank/DDBJ databases">
        <title>Sequencing the genomes of 1000 actinobacteria strains.</title>
        <authorList>
            <person name="Klenk H.-P."/>
        </authorList>
    </citation>
    <scope>NUCLEOTIDE SEQUENCE [LARGE SCALE GENOMIC DNA]</scope>
    <source>
        <strain evidence="8 9">DSM 19609</strain>
    </source>
</reference>
<comment type="similarity">
    <text evidence="6">Belongs to the TPP enzyme family. MenD subfamily.</text>
</comment>
<dbReference type="PANTHER" id="PTHR42916">
    <property type="entry name" value="2-SUCCINYL-5-ENOLPYRUVYL-6-HYDROXY-3-CYCLOHEXENE-1-CARBOXYLATE SYNTHASE"/>
    <property type="match status" value="1"/>
</dbReference>
<accession>A0ABX0SGA4</accession>
<comment type="caution">
    <text evidence="8">The sequence shown here is derived from an EMBL/GenBank/DDBJ whole genome shotgun (WGS) entry which is preliminary data.</text>
</comment>
<dbReference type="SUPFAM" id="SSF52518">
    <property type="entry name" value="Thiamin diphosphate-binding fold (THDP-binding)"/>
    <property type="match status" value="2"/>
</dbReference>
<dbReference type="NCBIfam" id="TIGR00173">
    <property type="entry name" value="menD"/>
    <property type="match status" value="1"/>
</dbReference>
<dbReference type="RefSeq" id="WP_167164364.1">
    <property type="nucleotide sequence ID" value="NZ_BAAAOO010000017.1"/>
</dbReference>
<evidence type="ECO:0000256" key="4">
    <source>
        <dbReference type="ARBA" id="ARBA00023052"/>
    </source>
</evidence>
<sequence length="519" mass="53290">MSSARLGAVVAAALAAAGVREVVVCPGSRNTPLAVALARSEAAGRLRVHTRTDERSGGFLALGLARAAGIAAVVVTSGTAVGNLMPAVMEARAAGVPLVVLTADRPATLVGSGANQTADQRGIFGVQVVADVQLTSTDASPKAWSAAMRRAIGAALGVRTRNPGPVQVNLAFTEPFVHDGPSEDVEIPPWLIAASRPADPVVLPAGPRTVVLAGDASSAVGRRARDAAETAGVPLLAEPSSNARGGPCAVPRYREVLDGPLGTQIERVVLFGHPTLSRPVTRLLGREDVELVVVADRAWWPDPGFAADLVVDGVLPEPGGDAGWLGEWLASGAARSTGPGEAPITGPELAAAVVAAAEGNLVFGSSNPIRDADLAPVRPDDGPVCWANRGLSGIDGVISTGAGIALGTGRPTTVLLGDLGFLHDLGSLHVPARDIVPDLRVVVADDDGGSIFRTLEIAEDAPDLLERVFLMPHGRDLAALAAGFGWPAHRISSREELWARLAEPVRGIEVLVVGIDRTR</sequence>
<comment type="function">
    <text evidence="6">Catalyzes the thiamine diphosphate-dependent decarboxylation of 2-oxoglutarate and the subsequent addition of the resulting succinic semialdehyde-thiamine pyrophosphate anion to isochorismate to yield 2-succinyl-5-enolpyruvyl-6-hydroxy-3-cyclohexene-1-carboxylate (SEPHCHC).</text>
</comment>
<evidence type="ECO:0000256" key="5">
    <source>
        <dbReference type="ARBA" id="ARBA00023211"/>
    </source>
</evidence>
<evidence type="ECO:0000256" key="1">
    <source>
        <dbReference type="ARBA" id="ARBA00022679"/>
    </source>
</evidence>
<comment type="catalytic activity">
    <reaction evidence="6">
        <text>isochorismate + 2-oxoglutarate + H(+) = 5-enolpyruvoyl-6-hydroxy-2-succinyl-cyclohex-3-ene-1-carboxylate + CO2</text>
        <dbReference type="Rhea" id="RHEA:25593"/>
        <dbReference type="ChEBI" id="CHEBI:15378"/>
        <dbReference type="ChEBI" id="CHEBI:16526"/>
        <dbReference type="ChEBI" id="CHEBI:16810"/>
        <dbReference type="ChEBI" id="CHEBI:29780"/>
        <dbReference type="ChEBI" id="CHEBI:58818"/>
        <dbReference type="EC" id="2.2.1.9"/>
    </reaction>
</comment>
<comment type="pathway">
    <text evidence="6">Quinol/quinone metabolism; menaquinone biosynthesis.</text>
</comment>
<evidence type="ECO:0000313" key="8">
    <source>
        <dbReference type="EMBL" id="NIH55761.1"/>
    </source>
</evidence>
<keyword evidence="9" id="KW-1185">Reference proteome</keyword>
<feature type="domain" description="Thiamine pyrophosphate enzyme N-terminal TPP-binding" evidence="7">
    <location>
        <begin position="6"/>
        <end position="120"/>
    </location>
</feature>
<keyword evidence="2 6" id="KW-0479">Metal-binding</keyword>
<comment type="pathway">
    <text evidence="6">Quinol/quinone metabolism; 1,4-dihydroxy-2-naphthoate biosynthesis; 1,4-dihydroxy-2-naphthoate from chorismate: step 2/7.</text>
</comment>
<proteinExistence type="inferred from homology"/>
<gene>
    <name evidence="6" type="primary">menD</name>
    <name evidence="8" type="ORF">FB473_000406</name>
</gene>
<keyword evidence="6" id="KW-0474">Menaquinone biosynthesis</keyword>
<keyword evidence="3 6" id="KW-0460">Magnesium</keyword>
<dbReference type="InterPro" id="IPR029061">
    <property type="entry name" value="THDP-binding"/>
</dbReference>
<evidence type="ECO:0000256" key="2">
    <source>
        <dbReference type="ARBA" id="ARBA00022723"/>
    </source>
</evidence>
<keyword evidence="5 6" id="KW-0464">Manganese</keyword>
<dbReference type="EMBL" id="JAAMOZ010000001">
    <property type="protein sequence ID" value="NIH55761.1"/>
    <property type="molecule type" value="Genomic_DNA"/>
</dbReference>
<dbReference type="EC" id="2.2.1.9" evidence="6"/>
<evidence type="ECO:0000313" key="9">
    <source>
        <dbReference type="Proteomes" id="UP000749311"/>
    </source>
</evidence>
<dbReference type="GO" id="GO:0070204">
    <property type="term" value="F:2-succinyl-5-enolpyruvyl-6-hydroxy-3-cyclohexene-1-carboxylic-acid synthase activity"/>
    <property type="evidence" value="ECO:0007669"/>
    <property type="project" value="UniProtKB-EC"/>
</dbReference>
<evidence type="ECO:0000256" key="3">
    <source>
        <dbReference type="ARBA" id="ARBA00022842"/>
    </source>
</evidence>
<dbReference type="InterPro" id="IPR004433">
    <property type="entry name" value="MenaQ_synth_MenD"/>
</dbReference>
<comment type="cofactor">
    <cofactor evidence="6">
        <name>Mg(2+)</name>
        <dbReference type="ChEBI" id="CHEBI:18420"/>
    </cofactor>
    <cofactor evidence="6">
        <name>Mn(2+)</name>
        <dbReference type="ChEBI" id="CHEBI:29035"/>
    </cofactor>
</comment>